<dbReference type="Pfam" id="PF00534">
    <property type="entry name" value="Glycos_transf_1"/>
    <property type="match status" value="1"/>
</dbReference>
<dbReference type="SUPFAM" id="SSF53756">
    <property type="entry name" value="UDP-Glycosyltransferase/glycogen phosphorylase"/>
    <property type="match status" value="1"/>
</dbReference>
<gene>
    <name evidence="3" type="ORF">CO054_02725</name>
</gene>
<feature type="domain" description="Glycosyl transferase family 1" evidence="2">
    <location>
        <begin position="1"/>
        <end position="138"/>
    </location>
</feature>
<keyword evidence="1 3" id="KW-0808">Transferase</keyword>
<evidence type="ECO:0000313" key="4">
    <source>
        <dbReference type="Proteomes" id="UP000229816"/>
    </source>
</evidence>
<feature type="non-terminal residue" evidence="3">
    <location>
        <position position="1"/>
    </location>
</feature>
<organism evidence="3 4">
    <name type="scientific">Candidatus Shapirobacteria bacterium CG_4_9_14_0_2_um_filter_39_11</name>
    <dbReference type="NCBI Taxonomy" id="1974478"/>
    <lineage>
        <taxon>Bacteria</taxon>
        <taxon>Candidatus Shapironibacteriota</taxon>
    </lineage>
</organism>
<protein>
    <submittedName>
        <fullName evidence="3">Glycosyltransferase family 1 protein</fullName>
    </submittedName>
</protein>
<accession>A0A2M8ES68</accession>
<dbReference type="CDD" id="cd03809">
    <property type="entry name" value="GT4_MtfB-like"/>
    <property type="match status" value="1"/>
</dbReference>
<dbReference type="Gene3D" id="3.40.50.2000">
    <property type="entry name" value="Glycogen Phosphorylase B"/>
    <property type="match status" value="2"/>
</dbReference>
<dbReference type="PANTHER" id="PTHR46401:SF2">
    <property type="entry name" value="GLYCOSYLTRANSFERASE WBBK-RELATED"/>
    <property type="match status" value="1"/>
</dbReference>
<dbReference type="InterPro" id="IPR001296">
    <property type="entry name" value="Glyco_trans_1"/>
</dbReference>
<evidence type="ECO:0000313" key="3">
    <source>
        <dbReference type="EMBL" id="PJC27954.1"/>
    </source>
</evidence>
<reference evidence="4" key="1">
    <citation type="submission" date="2017-09" db="EMBL/GenBank/DDBJ databases">
        <title>Depth-based differentiation of microbial function through sediment-hosted aquifers and enrichment of novel symbionts in the deep terrestrial subsurface.</title>
        <authorList>
            <person name="Probst A.J."/>
            <person name="Ladd B."/>
            <person name="Jarett J.K."/>
            <person name="Geller-Mcgrath D.E."/>
            <person name="Sieber C.M.K."/>
            <person name="Emerson J.B."/>
            <person name="Anantharaman K."/>
            <person name="Thomas B.C."/>
            <person name="Malmstrom R."/>
            <person name="Stieglmeier M."/>
            <person name="Klingl A."/>
            <person name="Woyke T."/>
            <person name="Ryan C.M."/>
            <person name="Banfield J.F."/>
        </authorList>
    </citation>
    <scope>NUCLEOTIDE SEQUENCE [LARGE SCALE GENOMIC DNA]</scope>
</reference>
<dbReference type="Proteomes" id="UP000229816">
    <property type="component" value="Unassembled WGS sequence"/>
</dbReference>
<dbReference type="PANTHER" id="PTHR46401">
    <property type="entry name" value="GLYCOSYLTRANSFERASE WBBK-RELATED"/>
    <property type="match status" value="1"/>
</dbReference>
<evidence type="ECO:0000259" key="2">
    <source>
        <dbReference type="Pfam" id="PF00534"/>
    </source>
</evidence>
<evidence type="ECO:0000256" key="1">
    <source>
        <dbReference type="ARBA" id="ARBA00022679"/>
    </source>
</evidence>
<dbReference type="GO" id="GO:0016757">
    <property type="term" value="F:glycosyltransferase activity"/>
    <property type="evidence" value="ECO:0007669"/>
    <property type="project" value="InterPro"/>
</dbReference>
<sequence length="163" mass="18351">KNLERLLEAFSILNSQFSILNLVLVGAEDYFYKRLKEKVKDMGLGNNVIFYGAAKREGLTNLYKDAIALVFPSLMEGFGLPAVEAMAQGCLVLVSDIPVFHEVLGEAAIYFNPYDPVDMAEKMSDVLNNPQKYAKFKTLGPELVEGYSWQKMARQTLRVYNVL</sequence>
<dbReference type="EMBL" id="PFSF01000061">
    <property type="protein sequence ID" value="PJC27954.1"/>
    <property type="molecule type" value="Genomic_DNA"/>
</dbReference>
<name>A0A2M8ES68_9BACT</name>
<proteinExistence type="predicted"/>
<comment type="caution">
    <text evidence="3">The sequence shown here is derived from an EMBL/GenBank/DDBJ whole genome shotgun (WGS) entry which is preliminary data.</text>
</comment>
<dbReference type="AlphaFoldDB" id="A0A2M8ES68"/>